<dbReference type="PROSITE" id="PS01109">
    <property type="entry name" value="RIBOSOMAL_L10"/>
    <property type="match status" value="1"/>
</dbReference>
<dbReference type="GO" id="GO:0005840">
    <property type="term" value="C:ribosome"/>
    <property type="evidence" value="ECO:0007669"/>
    <property type="project" value="UniProtKB-KW"/>
</dbReference>
<sequence>MLNLEQKKAVVADLRARSEAAQAAILADYRGLTVDEVTSLRAELTENGVYFKVVKNNLAKRAVDGTDLEPLAEHFSGPTAMALTEDPVAAAKVLTEFAKNHQDLEIKAGVLQGKTLSGQDLEALAQLPDRHTLLTQLAVGLNAPITKLARDLNAVPAKFARALAAVRDQKGEAA</sequence>
<comment type="subunit">
    <text evidence="6">Part of the ribosomal stalk of the 50S ribosomal subunit. The N-terminus interacts with L11 and the large rRNA to form the base of the stalk. The C-terminus forms an elongated spine to which L12 dimers bind in a sequential fashion forming a multimeric L10(L12)X complex.</text>
</comment>
<dbReference type="SUPFAM" id="SSF160369">
    <property type="entry name" value="Ribosomal protein L10-like"/>
    <property type="match status" value="1"/>
</dbReference>
<dbReference type="InterPro" id="IPR001790">
    <property type="entry name" value="Ribosomal_uL10"/>
</dbReference>
<evidence type="ECO:0000313" key="8">
    <source>
        <dbReference type="Proteomes" id="UP001575181"/>
    </source>
</evidence>
<keyword evidence="6" id="KW-0699">rRNA-binding</keyword>
<evidence type="ECO:0000256" key="4">
    <source>
        <dbReference type="ARBA" id="ARBA00023274"/>
    </source>
</evidence>
<evidence type="ECO:0000256" key="6">
    <source>
        <dbReference type="HAMAP-Rule" id="MF_00362"/>
    </source>
</evidence>
<dbReference type="Proteomes" id="UP001575181">
    <property type="component" value="Unassembled WGS sequence"/>
</dbReference>
<reference evidence="7 8" key="1">
    <citation type="submission" date="2024-08" db="EMBL/GenBank/DDBJ databases">
        <title>Whole-genome sequencing of halo(alkali)philic microorganisms from hypersaline lakes.</title>
        <authorList>
            <person name="Sorokin D.Y."/>
            <person name="Merkel A.Y."/>
            <person name="Messina E."/>
            <person name="Yakimov M."/>
        </authorList>
    </citation>
    <scope>NUCLEOTIDE SEQUENCE [LARGE SCALE GENOMIC DNA]</scope>
    <source>
        <strain evidence="7 8">Cl-TMA</strain>
    </source>
</reference>
<dbReference type="PANTHER" id="PTHR11560">
    <property type="entry name" value="39S RIBOSOMAL PROTEIN L10, MITOCHONDRIAL"/>
    <property type="match status" value="1"/>
</dbReference>
<comment type="similarity">
    <text evidence="2 6">Belongs to the universal ribosomal protein uL10 family.</text>
</comment>
<organism evidence="7 8">
    <name type="scientific">Thiohalorhabdus methylotrophus</name>
    <dbReference type="NCBI Taxonomy" id="3242694"/>
    <lineage>
        <taxon>Bacteria</taxon>
        <taxon>Pseudomonadati</taxon>
        <taxon>Pseudomonadota</taxon>
        <taxon>Gammaproteobacteria</taxon>
        <taxon>Thiohalorhabdales</taxon>
        <taxon>Thiohalorhabdaceae</taxon>
        <taxon>Thiohalorhabdus</taxon>
    </lineage>
</organism>
<name>A0ABV4TQQ1_9GAMM</name>
<dbReference type="InterPro" id="IPR043141">
    <property type="entry name" value="Ribosomal_uL10-like_sf"/>
</dbReference>
<keyword evidence="6" id="KW-0694">RNA-binding</keyword>
<evidence type="ECO:0000256" key="3">
    <source>
        <dbReference type="ARBA" id="ARBA00022980"/>
    </source>
</evidence>
<keyword evidence="8" id="KW-1185">Reference proteome</keyword>
<dbReference type="Pfam" id="PF00466">
    <property type="entry name" value="Ribosomal_L10"/>
    <property type="match status" value="1"/>
</dbReference>
<evidence type="ECO:0000256" key="1">
    <source>
        <dbReference type="ARBA" id="ARBA00002633"/>
    </source>
</evidence>
<dbReference type="EMBL" id="JBGUAW010000002">
    <property type="protein sequence ID" value="MFA9459631.1"/>
    <property type="molecule type" value="Genomic_DNA"/>
</dbReference>
<evidence type="ECO:0000313" key="7">
    <source>
        <dbReference type="EMBL" id="MFA9459631.1"/>
    </source>
</evidence>
<keyword evidence="4 6" id="KW-0687">Ribonucleoprotein</keyword>
<dbReference type="Gene3D" id="6.10.250.290">
    <property type="match status" value="1"/>
</dbReference>
<dbReference type="InterPro" id="IPR047865">
    <property type="entry name" value="Ribosomal_uL10_bac_type"/>
</dbReference>
<comment type="function">
    <text evidence="1 6">Forms part of the ribosomal stalk, playing a central role in the interaction of the ribosome with GTP-bound translation factors.</text>
</comment>
<gene>
    <name evidence="6 7" type="primary">rplJ</name>
    <name evidence="7" type="ORF">ACERLL_02180</name>
</gene>
<comment type="caution">
    <text evidence="7">The sequence shown here is derived from an EMBL/GenBank/DDBJ whole genome shotgun (WGS) entry which is preliminary data.</text>
</comment>
<dbReference type="InterPro" id="IPR002363">
    <property type="entry name" value="Ribosomal_uL10_CS_bac"/>
</dbReference>
<evidence type="ECO:0000256" key="2">
    <source>
        <dbReference type="ARBA" id="ARBA00008889"/>
    </source>
</evidence>
<accession>A0ABV4TQQ1</accession>
<dbReference type="RefSeq" id="WP_373654423.1">
    <property type="nucleotide sequence ID" value="NZ_JBGUAW010000002.1"/>
</dbReference>
<keyword evidence="3 6" id="KW-0689">Ribosomal protein</keyword>
<protein>
    <recommendedName>
        <fullName evidence="5 6">Large ribosomal subunit protein uL10</fullName>
    </recommendedName>
</protein>
<dbReference type="Gene3D" id="3.30.70.1730">
    <property type="match status" value="1"/>
</dbReference>
<evidence type="ECO:0000256" key="5">
    <source>
        <dbReference type="ARBA" id="ARBA00035202"/>
    </source>
</evidence>
<dbReference type="NCBIfam" id="NF000955">
    <property type="entry name" value="PRK00099.1-1"/>
    <property type="match status" value="1"/>
</dbReference>
<proteinExistence type="inferred from homology"/>
<dbReference type="CDD" id="cd05797">
    <property type="entry name" value="Ribosomal_L10"/>
    <property type="match status" value="1"/>
</dbReference>
<dbReference type="HAMAP" id="MF_00362">
    <property type="entry name" value="Ribosomal_uL10"/>
    <property type="match status" value="1"/>
</dbReference>
<dbReference type="InterPro" id="IPR022973">
    <property type="entry name" value="Ribosomal_uL10_bac"/>
</dbReference>